<gene>
    <name evidence="1" type="ORF">BET10_19160</name>
</gene>
<sequence length="70" mass="8101">MIVEEIKIKQMLISAQKIWHAKTCISTFIINYLNLFTKTGEKEVEKYSINTLMSLLTFKKLPIIVALITI</sequence>
<reference evidence="1 2" key="1">
    <citation type="submission" date="2016-09" db="EMBL/GenBank/DDBJ databases">
        <title>Pseudoalteromonas amylolytica sp. nov., isolated from the surface seawater.</title>
        <authorList>
            <person name="Wu Y.-H."/>
            <person name="Cheng H."/>
            <person name="Jin X.-B."/>
            <person name="Wang C.-S."/>
            <person name="Xu X.-W."/>
        </authorList>
    </citation>
    <scope>NUCLEOTIDE SEQUENCE [LARGE SCALE GENOMIC DNA]</scope>
    <source>
        <strain evidence="1 2">JW1</strain>
    </source>
</reference>
<proteinExistence type="predicted"/>
<comment type="caution">
    <text evidence="1">The sequence shown here is derived from an EMBL/GenBank/DDBJ whole genome shotgun (WGS) entry which is preliminary data.</text>
</comment>
<accession>A0A1S1MMD1</accession>
<dbReference type="AlphaFoldDB" id="A0A1S1MMD1"/>
<dbReference type="EMBL" id="MKJU01000030">
    <property type="protein sequence ID" value="OHU88932.1"/>
    <property type="molecule type" value="Genomic_DNA"/>
</dbReference>
<name>A0A1S1MMD1_9GAMM</name>
<evidence type="ECO:0000313" key="2">
    <source>
        <dbReference type="Proteomes" id="UP000179786"/>
    </source>
</evidence>
<keyword evidence="2" id="KW-1185">Reference proteome</keyword>
<evidence type="ECO:0000313" key="1">
    <source>
        <dbReference type="EMBL" id="OHU88932.1"/>
    </source>
</evidence>
<protein>
    <submittedName>
        <fullName evidence="1">Uncharacterized protein</fullName>
    </submittedName>
</protein>
<organism evidence="1 2">
    <name type="scientific">Pseudoalteromonas amylolytica</name>
    <dbReference type="NCBI Taxonomy" id="1859457"/>
    <lineage>
        <taxon>Bacteria</taxon>
        <taxon>Pseudomonadati</taxon>
        <taxon>Pseudomonadota</taxon>
        <taxon>Gammaproteobacteria</taxon>
        <taxon>Alteromonadales</taxon>
        <taxon>Pseudoalteromonadaceae</taxon>
        <taxon>Pseudoalteromonas</taxon>
    </lineage>
</organism>
<dbReference type="Proteomes" id="UP000179786">
    <property type="component" value="Unassembled WGS sequence"/>
</dbReference>